<protein>
    <recommendedName>
        <fullName evidence="2">C4-type zinc ribbon domain-containing protein</fullName>
    </recommendedName>
</protein>
<feature type="coiled-coil region" evidence="1">
    <location>
        <begin position="111"/>
        <end position="159"/>
    </location>
</feature>
<keyword evidence="4" id="KW-1185">Reference proteome</keyword>
<dbReference type="InterPro" id="IPR052376">
    <property type="entry name" value="Oxidative_Scav/Glycosyltrans"/>
</dbReference>
<dbReference type="PANTHER" id="PTHR39082:SF1">
    <property type="entry name" value="SCAVENGER RECEPTOR CLASS A MEMBER 3"/>
    <property type="match status" value="1"/>
</dbReference>
<name>A0A3D8IK03_9HELI</name>
<dbReference type="OrthoDB" id="9795058at2"/>
<feature type="domain" description="C4-type zinc ribbon" evidence="2">
    <location>
        <begin position="198"/>
        <end position="231"/>
    </location>
</feature>
<reference evidence="3 4" key="1">
    <citation type="submission" date="2018-04" db="EMBL/GenBank/DDBJ databases">
        <title>Novel Campyloabacter and Helicobacter Species and Strains.</title>
        <authorList>
            <person name="Mannion A.J."/>
            <person name="Shen Z."/>
            <person name="Fox J.G."/>
        </authorList>
    </citation>
    <scope>NUCLEOTIDE SEQUENCE [LARGE SCALE GENOMIC DNA]</scope>
    <source>
        <strain evidence="3 4">MIT 12-6600</strain>
    </source>
</reference>
<accession>A0A3D8IK03</accession>
<dbReference type="EMBL" id="NXLT01000018">
    <property type="protein sequence ID" value="RDU65350.1"/>
    <property type="molecule type" value="Genomic_DNA"/>
</dbReference>
<evidence type="ECO:0000256" key="1">
    <source>
        <dbReference type="SAM" id="Coils"/>
    </source>
</evidence>
<comment type="caution">
    <text evidence="3">The sequence shown here is derived from an EMBL/GenBank/DDBJ whole genome shotgun (WGS) entry which is preliminary data.</text>
</comment>
<gene>
    <name evidence="3" type="ORF">CQA54_08760</name>
</gene>
<dbReference type="Gene3D" id="1.10.287.1490">
    <property type="match status" value="1"/>
</dbReference>
<sequence>MNKHLQSLIQIANLDKQIDGLEPKIAQVRKELDANIAQKNSLLHTIQTLQEESTQLQYEIQQNDRLIHDNATRLEDISKKQQEVRNEKELRALSVEEDIAKENLTLANEQIQRLQTIQKAKHQQIAQLQEDSLKLDSVIAELEQSTKSAIESIKQEQQEIFKQKQNIIAQSDMKSIAFYEKIRRWAKNTSVVPVFKQACGGCFIRLNDRTYTEVLCDENSIITCPHCGRILYHTDKQTYKECVQ</sequence>
<organism evidence="3 4">
    <name type="scientific">Helicobacter equorum</name>
    <dbReference type="NCBI Taxonomy" id="361872"/>
    <lineage>
        <taxon>Bacteria</taxon>
        <taxon>Pseudomonadati</taxon>
        <taxon>Campylobacterota</taxon>
        <taxon>Epsilonproteobacteria</taxon>
        <taxon>Campylobacterales</taxon>
        <taxon>Helicobacteraceae</taxon>
        <taxon>Helicobacter</taxon>
    </lineage>
</organism>
<evidence type="ECO:0000259" key="2">
    <source>
        <dbReference type="Pfam" id="PF02591"/>
    </source>
</evidence>
<evidence type="ECO:0000313" key="4">
    <source>
        <dbReference type="Proteomes" id="UP000256514"/>
    </source>
</evidence>
<dbReference type="AlphaFoldDB" id="A0A3D8IK03"/>
<dbReference type="InterPro" id="IPR003743">
    <property type="entry name" value="Zf-RING_7"/>
</dbReference>
<keyword evidence="1" id="KW-0175">Coiled coil</keyword>
<dbReference type="Pfam" id="PF02591">
    <property type="entry name" value="Zn_ribbon_9"/>
    <property type="match status" value="1"/>
</dbReference>
<proteinExistence type="predicted"/>
<dbReference type="RefSeq" id="WP_115571694.1">
    <property type="nucleotide sequence ID" value="NZ_NXLT01000018.1"/>
</dbReference>
<dbReference type="Proteomes" id="UP000256514">
    <property type="component" value="Unassembled WGS sequence"/>
</dbReference>
<evidence type="ECO:0000313" key="3">
    <source>
        <dbReference type="EMBL" id="RDU65350.1"/>
    </source>
</evidence>
<dbReference type="PANTHER" id="PTHR39082">
    <property type="entry name" value="PHOSPHOLIPASE C-BETA-2-RELATED"/>
    <property type="match status" value="1"/>
</dbReference>